<organism evidence="2">
    <name type="scientific">hydrothermal vent metagenome</name>
    <dbReference type="NCBI Taxonomy" id="652676"/>
    <lineage>
        <taxon>unclassified sequences</taxon>
        <taxon>metagenomes</taxon>
        <taxon>ecological metagenomes</taxon>
    </lineage>
</organism>
<evidence type="ECO:0000313" key="2">
    <source>
        <dbReference type="EMBL" id="SFV52908.1"/>
    </source>
</evidence>
<name>A0A1W1BHD9_9ZZZZ</name>
<protein>
    <submittedName>
        <fullName evidence="2">Uncharacterized protein</fullName>
    </submittedName>
</protein>
<dbReference type="EMBL" id="FPHL01000003">
    <property type="protein sequence ID" value="SFV52908.1"/>
    <property type="molecule type" value="Genomic_DNA"/>
</dbReference>
<feature type="transmembrane region" description="Helical" evidence="1">
    <location>
        <begin position="6"/>
        <end position="25"/>
    </location>
</feature>
<keyword evidence="1" id="KW-1133">Transmembrane helix</keyword>
<keyword evidence="1" id="KW-0472">Membrane</keyword>
<dbReference type="AlphaFoldDB" id="A0A1W1BHD9"/>
<proteinExistence type="predicted"/>
<gene>
    <name evidence="2" type="ORF">MNB_SV-10-644</name>
</gene>
<evidence type="ECO:0000256" key="1">
    <source>
        <dbReference type="SAM" id="Phobius"/>
    </source>
</evidence>
<sequence>MKIDIMHALYIVSMILLAFVSAIVITKTLSKWLKLDEKEKDEEEDDA</sequence>
<reference evidence="2" key="1">
    <citation type="submission" date="2016-10" db="EMBL/GenBank/DDBJ databases">
        <authorList>
            <person name="de Groot N.N."/>
        </authorList>
    </citation>
    <scope>NUCLEOTIDE SEQUENCE</scope>
</reference>
<keyword evidence="1" id="KW-0812">Transmembrane</keyword>
<accession>A0A1W1BHD9</accession>